<dbReference type="EMBL" id="LXQA010333404">
    <property type="protein sequence ID" value="MCI44640.1"/>
    <property type="molecule type" value="Genomic_DNA"/>
</dbReference>
<accession>A0A392S9J8</accession>
<proteinExistence type="predicted"/>
<name>A0A392S9J8_9FABA</name>
<comment type="caution">
    <text evidence="1">The sequence shown here is derived from an EMBL/GenBank/DDBJ whole genome shotgun (WGS) entry which is preliminary data.</text>
</comment>
<dbReference type="Proteomes" id="UP000265520">
    <property type="component" value="Unassembled WGS sequence"/>
</dbReference>
<evidence type="ECO:0000313" key="1">
    <source>
        <dbReference type="EMBL" id="MCI44640.1"/>
    </source>
</evidence>
<evidence type="ECO:0000313" key="2">
    <source>
        <dbReference type="Proteomes" id="UP000265520"/>
    </source>
</evidence>
<organism evidence="1 2">
    <name type="scientific">Trifolium medium</name>
    <dbReference type="NCBI Taxonomy" id="97028"/>
    <lineage>
        <taxon>Eukaryota</taxon>
        <taxon>Viridiplantae</taxon>
        <taxon>Streptophyta</taxon>
        <taxon>Embryophyta</taxon>
        <taxon>Tracheophyta</taxon>
        <taxon>Spermatophyta</taxon>
        <taxon>Magnoliopsida</taxon>
        <taxon>eudicotyledons</taxon>
        <taxon>Gunneridae</taxon>
        <taxon>Pentapetalae</taxon>
        <taxon>rosids</taxon>
        <taxon>fabids</taxon>
        <taxon>Fabales</taxon>
        <taxon>Fabaceae</taxon>
        <taxon>Papilionoideae</taxon>
        <taxon>50 kb inversion clade</taxon>
        <taxon>NPAAA clade</taxon>
        <taxon>Hologalegina</taxon>
        <taxon>IRL clade</taxon>
        <taxon>Trifolieae</taxon>
        <taxon>Trifolium</taxon>
    </lineage>
</organism>
<protein>
    <submittedName>
        <fullName evidence="1">Uncharacterized protein</fullName>
    </submittedName>
</protein>
<sequence>MARHAEENFKICLNNGNLRVAQSLGRGAQHQFLRKARHCKDGAGIYKRSTGLTPCQNKSWHLTMPRG</sequence>
<reference evidence="1 2" key="1">
    <citation type="journal article" date="2018" name="Front. Plant Sci.">
        <title>Red Clover (Trifolium pratense) and Zigzag Clover (T. medium) - A Picture of Genomic Similarities and Differences.</title>
        <authorList>
            <person name="Dluhosova J."/>
            <person name="Istvanek J."/>
            <person name="Nedelnik J."/>
            <person name="Repkova J."/>
        </authorList>
    </citation>
    <scope>NUCLEOTIDE SEQUENCE [LARGE SCALE GENOMIC DNA]</scope>
    <source>
        <strain evidence="2">cv. 10/8</strain>
        <tissue evidence="1">Leaf</tissue>
    </source>
</reference>
<keyword evidence="2" id="KW-1185">Reference proteome</keyword>
<dbReference type="AlphaFoldDB" id="A0A392S9J8"/>